<dbReference type="CDD" id="cd03250">
    <property type="entry name" value="ABCC_MRP_domain1"/>
    <property type="match status" value="1"/>
</dbReference>
<evidence type="ECO:0000256" key="10">
    <source>
        <dbReference type="SAM" id="Phobius"/>
    </source>
</evidence>
<dbReference type="SUPFAM" id="SSF90123">
    <property type="entry name" value="ABC transporter transmembrane region"/>
    <property type="match status" value="2"/>
</dbReference>
<dbReference type="PROSITE" id="PS50893">
    <property type="entry name" value="ABC_TRANSPORTER_2"/>
    <property type="match status" value="2"/>
</dbReference>
<dbReference type="GO" id="GO:0016020">
    <property type="term" value="C:membrane"/>
    <property type="evidence" value="ECO:0007669"/>
    <property type="project" value="UniProtKB-SubCell"/>
</dbReference>
<dbReference type="CDD" id="cd18604">
    <property type="entry name" value="ABC_6TM_VMR1_D2_like"/>
    <property type="match status" value="1"/>
</dbReference>
<feature type="transmembrane region" description="Helical" evidence="10">
    <location>
        <begin position="952"/>
        <end position="977"/>
    </location>
</feature>
<dbReference type="InterPro" id="IPR036640">
    <property type="entry name" value="ABC1_TM_sf"/>
</dbReference>
<dbReference type="PANTHER" id="PTHR24223:SF356">
    <property type="entry name" value="ATP-BINDING CASSETTE TRANSPORTER ABC4"/>
    <property type="match status" value="1"/>
</dbReference>
<feature type="transmembrane region" description="Helical" evidence="10">
    <location>
        <begin position="1098"/>
        <end position="1115"/>
    </location>
</feature>
<keyword evidence="5" id="KW-0547">Nucleotide-binding</keyword>
<evidence type="ECO:0000256" key="8">
    <source>
        <dbReference type="ARBA" id="ARBA00023136"/>
    </source>
</evidence>
<feature type="domain" description="ABC transporter" evidence="11">
    <location>
        <begin position="662"/>
        <end position="892"/>
    </location>
</feature>
<feature type="transmembrane region" description="Helical" evidence="10">
    <location>
        <begin position="469"/>
        <end position="489"/>
    </location>
</feature>
<sequence length="1569" mass="174539">MDRLPQVIQDPIGSRWGSLFNDETESKWWHTTSIPFIFAILSLLFWLFRALVAHVSHGAAHLDDRANMSCQHPHLARRRLKSVAFLSQDAAVVILFKALRFGGCSILVLLSLRLLFGAQRKHAVLPNARHLMTTATYCYSTLLAAGAMKGGKWNQLMSYNNDLILFLSFSAFTYRNVWPLMTYTGTPTDSVEGSMLWIEGALLMLVSVGYMLFVPRPYVPVDVEHPAEQPNPEQTASIFSRVIYSYMDPIVKKASKLPHLPHTEIPPLADYYYSNYLVDHSLPHLDPLHGTGKRHLFFGLCRIFWREFLAMSAIIILQAISNFLSPIALNRILAALESGSDMDYVRPWFWVICLFLARISMTLCWQGYSFMATVVVAQTQAILTELLFEHSLRVRLKAGQSDRMDAGEGQGRSKDSHTEEKNLIGRINTMVTVDVDSIAGAKDFLMIVIQGPLELVFAAVFLFKLLGWSAVIAFTLIVLLLPVPGYIGGQLQRLHHRRMEKTDARVQTLAEVLRVIRMVKMFGWENRMQNNLNEKRENELALLWKEKLINLSNDVITFIIPTITMLVTYGTYTWVMGESITASKVFSTMAVFEIVRNLLRRTSFLFGLSVKGKVSLDRVNSFLLETELLDSFSDDEARRSTIPVHVWMNRVIGFGKAEFTWSKLTNPAADPSAWTFRLQFEGELSFKRGAINLIVGPTGSGKTSILMALLGEMHFIPLFADSWSNLPREDGIAYAAQETWVQHDTIKNNILFGSPYDEARYQKVLYQCALSKDLELFEAGDETEAGERGITLSGGQKARVTLARAIYSSAGILLLDDVLAALDVHTSKWIVEKCFQGDLMQGRTVILITHHVELVSPIADHIVSVGLDGVVRAMGKDINTALANDSTLAYQVEQTKQEDDIQEKAEVVQQESIDKPAAPSGKLIMAEEIAEGRVSREAYMLYLRGLGSTHPFLFLVAWMSGLVLIHAGSVLAVWFLGYWSHQYETGEPQDVNVPFNLLLYSSILLISTAIYVMTSLIYNSGTLKASRSINAQLIHSVLRSTFRWLDQTPISRIITRCSQDIARIDDNLAESLSKVVDMGLAVLIKLGGVVWFTPVFLLPGAAVTALGVYLGNVYLRAQMSMMRESSNARAPVLAHFGDTLSGLVSIRAYGAQARVKAESLKRIDHYTKVSKTSYDLNRWIGVRIDFLGAVFACSLAGYLLYLKTSTNLQGGSNEGSEGTPERGGGGLTAGDVGFSLTMALEFCALILWLVRYWNFLEVDANSLERIQAYLDITHEAPPTDAGRPPAAWPTSGELRVEKLSARYSETGPNVLHQLTFHVRSGERIGIVGRTGSGKSSLTLSLLRLIFTDGAVYYDGIRMDKINLDALRSSVTIIPQVPELLAGSLRENLDPFKHHSDATINDALRSAGLFTLQRQHEGQEELGDPSTSTSTSSSSSTSKDNARLTLDTQISSGGANLSMGQRQIVALARAVVNSERSKLVILDEDHETDTLIQTYLRTQLAPDVTVLTVAHRLRSVMDADRIMVLDKGNIVEFDAPRVLLEKEDGYFKSLVDDSRQGDREAAYEMMAGGR</sequence>
<dbReference type="EMBL" id="NHYE01005486">
    <property type="protein sequence ID" value="PPQ71819.1"/>
    <property type="molecule type" value="Genomic_DNA"/>
</dbReference>
<evidence type="ECO:0000256" key="7">
    <source>
        <dbReference type="ARBA" id="ARBA00022989"/>
    </source>
</evidence>
<evidence type="ECO:0000259" key="11">
    <source>
        <dbReference type="PROSITE" id="PS50893"/>
    </source>
</evidence>
<dbReference type="SUPFAM" id="SSF52540">
    <property type="entry name" value="P-loop containing nucleoside triphosphate hydrolases"/>
    <property type="match status" value="2"/>
</dbReference>
<reference evidence="13 14" key="1">
    <citation type="journal article" date="2018" name="Evol. Lett.">
        <title>Horizontal gene cluster transfer increased hallucinogenic mushroom diversity.</title>
        <authorList>
            <person name="Reynolds H.T."/>
            <person name="Vijayakumar V."/>
            <person name="Gluck-Thaler E."/>
            <person name="Korotkin H.B."/>
            <person name="Matheny P.B."/>
            <person name="Slot J.C."/>
        </authorList>
    </citation>
    <scope>NUCLEOTIDE SEQUENCE [LARGE SCALE GENOMIC DNA]</scope>
    <source>
        <strain evidence="13 14">SRW20</strain>
    </source>
</reference>
<feature type="transmembrane region" description="Helical" evidence="10">
    <location>
        <begin position="997"/>
        <end position="1018"/>
    </location>
</feature>
<evidence type="ECO:0000256" key="4">
    <source>
        <dbReference type="ARBA" id="ARBA00022737"/>
    </source>
</evidence>
<dbReference type="Gene3D" id="1.20.1560.10">
    <property type="entry name" value="ABC transporter type 1, transmembrane domain"/>
    <property type="match status" value="2"/>
</dbReference>
<comment type="caution">
    <text evidence="13">The sequence shown here is derived from an EMBL/GenBank/DDBJ whole genome shotgun (WGS) entry which is preliminary data.</text>
</comment>
<feature type="transmembrane region" description="Helical" evidence="10">
    <location>
        <begin position="195"/>
        <end position="213"/>
    </location>
</feature>
<keyword evidence="7 10" id="KW-1133">Transmembrane helix</keyword>
<dbReference type="Proteomes" id="UP000284706">
    <property type="component" value="Unassembled WGS sequence"/>
</dbReference>
<dbReference type="InterPro" id="IPR003439">
    <property type="entry name" value="ABC_transporter-like_ATP-bd"/>
</dbReference>
<feature type="transmembrane region" description="Helical" evidence="10">
    <location>
        <begin position="555"/>
        <end position="575"/>
    </location>
</feature>
<evidence type="ECO:0000256" key="3">
    <source>
        <dbReference type="ARBA" id="ARBA00022692"/>
    </source>
</evidence>
<dbReference type="FunFam" id="3.40.50.300:FF:000630">
    <property type="entry name" value="ATP-binding cassette (ABC) transporter, putative"/>
    <property type="match status" value="1"/>
</dbReference>
<gene>
    <name evidence="13" type="ORF">CVT26_007733</name>
</gene>
<dbReference type="InterPro" id="IPR003593">
    <property type="entry name" value="AAA+_ATPase"/>
</dbReference>
<dbReference type="FunCoup" id="A0A409VZY7">
    <property type="interactions" value="37"/>
</dbReference>
<evidence type="ECO:0000256" key="2">
    <source>
        <dbReference type="ARBA" id="ARBA00022448"/>
    </source>
</evidence>
<dbReference type="InterPro" id="IPR050173">
    <property type="entry name" value="ABC_transporter_C-like"/>
</dbReference>
<evidence type="ECO:0000256" key="5">
    <source>
        <dbReference type="ARBA" id="ARBA00022741"/>
    </source>
</evidence>
<feature type="transmembrane region" description="Helical" evidence="10">
    <location>
        <begin position="308"/>
        <end position="328"/>
    </location>
</feature>
<dbReference type="Pfam" id="PF00664">
    <property type="entry name" value="ABC_membrane"/>
    <property type="match status" value="2"/>
</dbReference>
<feature type="region of interest" description="Disordered" evidence="9">
    <location>
        <begin position="1415"/>
        <end position="1442"/>
    </location>
</feature>
<keyword evidence="2" id="KW-0813">Transport</keyword>
<dbReference type="InParanoid" id="A0A409VZY7"/>
<dbReference type="OrthoDB" id="6500128at2759"/>
<feature type="domain" description="ABC transporter" evidence="11">
    <location>
        <begin position="1294"/>
        <end position="1551"/>
    </location>
</feature>
<feature type="domain" description="ABC transmembrane type-1" evidence="12">
    <location>
        <begin position="962"/>
        <end position="1257"/>
    </location>
</feature>
<feature type="transmembrane region" description="Helical" evidence="10">
    <location>
        <begin position="348"/>
        <end position="368"/>
    </location>
</feature>
<dbReference type="InterPro" id="IPR017871">
    <property type="entry name" value="ABC_transporter-like_CS"/>
</dbReference>
<accession>A0A409VZY7</accession>
<evidence type="ECO:0000313" key="13">
    <source>
        <dbReference type="EMBL" id="PPQ71819.1"/>
    </source>
</evidence>
<dbReference type="GO" id="GO:0005524">
    <property type="term" value="F:ATP binding"/>
    <property type="evidence" value="ECO:0007669"/>
    <property type="project" value="UniProtKB-KW"/>
</dbReference>
<evidence type="ECO:0000256" key="1">
    <source>
        <dbReference type="ARBA" id="ARBA00004141"/>
    </source>
</evidence>
<feature type="transmembrane region" description="Helical" evidence="10">
    <location>
        <begin position="90"/>
        <end position="116"/>
    </location>
</feature>
<feature type="transmembrane region" description="Helical" evidence="10">
    <location>
        <begin position="159"/>
        <end position="175"/>
    </location>
</feature>
<evidence type="ECO:0000256" key="9">
    <source>
        <dbReference type="SAM" id="MobiDB-lite"/>
    </source>
</evidence>
<dbReference type="GO" id="GO:0140359">
    <property type="term" value="F:ABC-type transporter activity"/>
    <property type="evidence" value="ECO:0007669"/>
    <property type="project" value="InterPro"/>
</dbReference>
<keyword evidence="6" id="KW-0067">ATP-binding</keyword>
<dbReference type="FunFam" id="1.20.1560.10:FF:000013">
    <property type="entry name" value="ABC transporter C family member 2"/>
    <property type="match status" value="1"/>
</dbReference>
<feature type="transmembrane region" description="Helical" evidence="10">
    <location>
        <begin position="444"/>
        <end position="463"/>
    </location>
</feature>
<comment type="subcellular location">
    <subcellularLocation>
        <location evidence="1">Membrane</location>
        <topology evidence="1">Multi-pass membrane protein</topology>
    </subcellularLocation>
</comment>
<dbReference type="SMART" id="SM00382">
    <property type="entry name" value="AAA"/>
    <property type="match status" value="2"/>
</dbReference>
<dbReference type="STRING" id="231916.A0A409VZY7"/>
<keyword evidence="3 10" id="KW-0812">Transmembrane</keyword>
<evidence type="ECO:0000259" key="12">
    <source>
        <dbReference type="PROSITE" id="PS50929"/>
    </source>
</evidence>
<dbReference type="PROSITE" id="PS50929">
    <property type="entry name" value="ABC_TM1F"/>
    <property type="match status" value="2"/>
</dbReference>
<dbReference type="PROSITE" id="PS00211">
    <property type="entry name" value="ABC_TRANSPORTER_1"/>
    <property type="match status" value="1"/>
</dbReference>
<organism evidence="13 14">
    <name type="scientific">Gymnopilus dilepis</name>
    <dbReference type="NCBI Taxonomy" id="231916"/>
    <lineage>
        <taxon>Eukaryota</taxon>
        <taxon>Fungi</taxon>
        <taxon>Dikarya</taxon>
        <taxon>Basidiomycota</taxon>
        <taxon>Agaricomycotina</taxon>
        <taxon>Agaricomycetes</taxon>
        <taxon>Agaricomycetidae</taxon>
        <taxon>Agaricales</taxon>
        <taxon>Agaricineae</taxon>
        <taxon>Hymenogastraceae</taxon>
        <taxon>Gymnopilus</taxon>
    </lineage>
</organism>
<dbReference type="PANTHER" id="PTHR24223">
    <property type="entry name" value="ATP-BINDING CASSETTE SUB-FAMILY C"/>
    <property type="match status" value="1"/>
</dbReference>
<protein>
    <submittedName>
        <fullName evidence="13">Uncharacterized protein</fullName>
    </submittedName>
</protein>
<keyword evidence="14" id="KW-1185">Reference proteome</keyword>
<feature type="transmembrane region" description="Helical" evidence="10">
    <location>
        <begin position="1180"/>
        <end position="1201"/>
    </location>
</feature>
<dbReference type="InterPro" id="IPR011527">
    <property type="entry name" value="ABC1_TM_dom"/>
</dbReference>
<dbReference type="GO" id="GO:0016887">
    <property type="term" value="F:ATP hydrolysis activity"/>
    <property type="evidence" value="ECO:0007669"/>
    <property type="project" value="InterPro"/>
</dbReference>
<keyword evidence="8 10" id="KW-0472">Membrane</keyword>
<feature type="compositionally biased region" description="Low complexity" evidence="9">
    <location>
        <begin position="1425"/>
        <end position="1437"/>
    </location>
</feature>
<keyword evidence="4" id="KW-0677">Repeat</keyword>
<feature type="domain" description="ABC transmembrane type-1" evidence="12">
    <location>
        <begin position="309"/>
        <end position="611"/>
    </location>
</feature>
<dbReference type="CDD" id="cd18596">
    <property type="entry name" value="ABC_6TM_VMR1_D1_like"/>
    <property type="match status" value="1"/>
</dbReference>
<feature type="transmembrane region" description="Helical" evidence="10">
    <location>
        <begin position="28"/>
        <end position="48"/>
    </location>
</feature>
<evidence type="ECO:0000256" key="6">
    <source>
        <dbReference type="ARBA" id="ARBA00022840"/>
    </source>
</evidence>
<dbReference type="Pfam" id="PF00005">
    <property type="entry name" value="ABC_tran"/>
    <property type="match status" value="2"/>
</dbReference>
<evidence type="ECO:0000313" key="14">
    <source>
        <dbReference type="Proteomes" id="UP000284706"/>
    </source>
</evidence>
<dbReference type="Gene3D" id="3.40.50.300">
    <property type="entry name" value="P-loop containing nucleotide triphosphate hydrolases"/>
    <property type="match status" value="2"/>
</dbReference>
<name>A0A409VZY7_9AGAR</name>
<dbReference type="InterPro" id="IPR027417">
    <property type="entry name" value="P-loop_NTPase"/>
</dbReference>
<proteinExistence type="predicted"/>